<evidence type="ECO:0000313" key="2">
    <source>
        <dbReference type="EMBL" id="KAF7806550.1"/>
    </source>
</evidence>
<dbReference type="Proteomes" id="UP000634136">
    <property type="component" value="Unassembled WGS sequence"/>
</dbReference>
<name>A0A834SPH7_9FABA</name>
<organism evidence="2 3">
    <name type="scientific">Senna tora</name>
    <dbReference type="NCBI Taxonomy" id="362788"/>
    <lineage>
        <taxon>Eukaryota</taxon>
        <taxon>Viridiplantae</taxon>
        <taxon>Streptophyta</taxon>
        <taxon>Embryophyta</taxon>
        <taxon>Tracheophyta</taxon>
        <taxon>Spermatophyta</taxon>
        <taxon>Magnoliopsida</taxon>
        <taxon>eudicotyledons</taxon>
        <taxon>Gunneridae</taxon>
        <taxon>Pentapetalae</taxon>
        <taxon>rosids</taxon>
        <taxon>fabids</taxon>
        <taxon>Fabales</taxon>
        <taxon>Fabaceae</taxon>
        <taxon>Caesalpinioideae</taxon>
        <taxon>Cassia clade</taxon>
        <taxon>Senna</taxon>
    </lineage>
</organism>
<dbReference type="AlphaFoldDB" id="A0A834SPH7"/>
<proteinExistence type="predicted"/>
<keyword evidence="3" id="KW-1185">Reference proteome</keyword>
<feature type="compositionally biased region" description="Basic and acidic residues" evidence="1">
    <location>
        <begin position="1"/>
        <end position="14"/>
    </location>
</feature>
<dbReference type="EMBL" id="JAAIUW010000012">
    <property type="protein sequence ID" value="KAF7806550.1"/>
    <property type="molecule type" value="Genomic_DNA"/>
</dbReference>
<feature type="region of interest" description="Disordered" evidence="1">
    <location>
        <begin position="1"/>
        <end position="24"/>
    </location>
</feature>
<evidence type="ECO:0000313" key="3">
    <source>
        <dbReference type="Proteomes" id="UP000634136"/>
    </source>
</evidence>
<gene>
    <name evidence="2" type="ORF">G2W53_038711</name>
</gene>
<accession>A0A834SPH7</accession>
<protein>
    <submittedName>
        <fullName evidence="2">Uncharacterized protein</fullName>
    </submittedName>
</protein>
<comment type="caution">
    <text evidence="2">The sequence shown here is derived from an EMBL/GenBank/DDBJ whole genome shotgun (WGS) entry which is preliminary data.</text>
</comment>
<sequence length="24" mass="2739">MNFHTDRPERKGEPVEASGDPKQI</sequence>
<reference evidence="2" key="1">
    <citation type="submission" date="2020-09" db="EMBL/GenBank/DDBJ databases">
        <title>Genome-Enabled Discovery of Anthraquinone Biosynthesis in Senna tora.</title>
        <authorList>
            <person name="Kang S.-H."/>
            <person name="Pandey R.P."/>
            <person name="Lee C.-M."/>
            <person name="Sim J.-S."/>
            <person name="Jeong J.-T."/>
            <person name="Choi B.-S."/>
            <person name="Jung M."/>
            <person name="Ginzburg D."/>
            <person name="Zhao K."/>
            <person name="Won S.Y."/>
            <person name="Oh T.-J."/>
            <person name="Yu Y."/>
            <person name="Kim N.-H."/>
            <person name="Lee O.R."/>
            <person name="Lee T.-H."/>
            <person name="Bashyal P."/>
            <person name="Kim T.-S."/>
            <person name="Lee W.-H."/>
            <person name="Kawkins C."/>
            <person name="Kim C.-K."/>
            <person name="Kim J.S."/>
            <person name="Ahn B.O."/>
            <person name="Rhee S.Y."/>
            <person name="Sohng J.K."/>
        </authorList>
    </citation>
    <scope>NUCLEOTIDE SEQUENCE</scope>
    <source>
        <tissue evidence="2">Leaf</tissue>
    </source>
</reference>
<evidence type="ECO:0000256" key="1">
    <source>
        <dbReference type="SAM" id="MobiDB-lite"/>
    </source>
</evidence>